<feature type="region of interest" description="Disordered" evidence="5">
    <location>
        <begin position="29"/>
        <end position="62"/>
    </location>
</feature>
<dbReference type="PANTHER" id="PTHR47234">
    <property type="match status" value="1"/>
</dbReference>
<dbReference type="EMBL" id="JBHSNG010000005">
    <property type="protein sequence ID" value="MFC5580765.1"/>
    <property type="molecule type" value="Genomic_DNA"/>
</dbReference>
<protein>
    <submittedName>
        <fullName evidence="9">TonB-dependent receptor domain-containing protein</fullName>
    </submittedName>
</protein>
<evidence type="ECO:0000259" key="7">
    <source>
        <dbReference type="Pfam" id="PF00593"/>
    </source>
</evidence>
<dbReference type="InterPro" id="IPR037066">
    <property type="entry name" value="Plug_dom_sf"/>
</dbReference>
<keyword evidence="10" id="KW-1185">Reference proteome</keyword>
<dbReference type="PANTHER" id="PTHR47234:SF1">
    <property type="entry name" value="TONB-DEPENDENT RECEPTOR"/>
    <property type="match status" value="1"/>
</dbReference>
<reference evidence="10" key="1">
    <citation type="journal article" date="2019" name="Int. J. Syst. Evol. Microbiol.">
        <title>The Global Catalogue of Microorganisms (GCM) 10K type strain sequencing project: providing services to taxonomists for standard genome sequencing and annotation.</title>
        <authorList>
            <consortium name="The Broad Institute Genomics Platform"/>
            <consortium name="The Broad Institute Genome Sequencing Center for Infectious Disease"/>
            <person name="Wu L."/>
            <person name="Ma J."/>
        </authorList>
    </citation>
    <scope>NUCLEOTIDE SEQUENCE [LARGE SCALE GENOMIC DNA]</scope>
    <source>
        <strain evidence="10">CGMCC 1.13587</strain>
    </source>
</reference>
<proteinExistence type="inferred from homology"/>
<sequence>MSNIGFRRSVLASALALVFFAPLSVAAQTATPPDDSQQNAQQPASAGNAPATQQDAAKKKDTTTLQKVVVTGSLIPRVEVEGATPVITISGAQIKQEGFTTVYELMNSITQTGVAETPPSWGSSSVNARQLNLRNLGSGRSLLLVNGHRISDYPQSAHASTNFQNYNNIPTGMIDRIEILATGASSLYGSDAVAGVVNVILKKEYQGDDIQMTLGGATRGGRDYGDFNFIGGKSGDNWHVVYNLERSHRSGLFGRDRPYSDSEADAGYGAYDQNARLFGWRTYDGLSLYNADGNFIAPPAGACNQFGSNFALRDSKTVATNGHTVDPTNVTDQGLYCTQPALFSNWVLTPGSDNKDAYVAGDYDFGNGLQAYGSIGLWDTLGTSNTELPFLYAMGGLPNNFYDQTSGQVISNYFRQLTPKELGSYGNTHDKEQNWDIHAGLRGTFLDGRFNWDFNLGTNKYIVHERYTGLNEQGMFDFFFGPQLGTTSVGGNTLPVYALNSARFWNPITPAQYQSFGVVGENTAVSWMDQASLNVNTDELFKTWAGSVGFATVLEAVHQGFKLSPDPRGNTTTFGDPFQDYITGGGTRNRVSLGSELRIPLLSNLTWTLSGRLDKYRDASAADVARTWGSSLEYRPYEGLLLRGSYGTNFHAPDMQYIYKNPSVSQVGIYADPYQCVVAGATNCPQVQHNTYFSSYLSGGPSLNNETGKSWTYGFVWQIPGVDGLSLSADYWRIGINKGIKDVSEGDVLTDEAGCRTGHSFDSNGTYIANYIAHPPGSAYCQAVIASVKRDASGNITAVYSGAINESQLTVTGIDASLAYRLRTANWGNFNLSIDYTDNLSYKERTLASDPLLNTRYQHAASKVRGTINWRRGAWDATLYGDRTGRVRAPNFGSCNALPNGIRPNVGDPDCTMYFGHDPAWITWSTNIGYHFDDRMKVSLNVSNIFDNVGKIPYYAGGFEFISTLNNASYVGREVSVTFDYELD</sequence>
<keyword evidence="3" id="KW-0998">Cell outer membrane</keyword>
<dbReference type="Gene3D" id="2.40.170.20">
    <property type="entry name" value="TonB-dependent receptor, beta-barrel domain"/>
    <property type="match status" value="1"/>
</dbReference>
<comment type="caution">
    <text evidence="9">The sequence shown here is derived from an EMBL/GenBank/DDBJ whole genome shotgun (WGS) entry which is preliminary data.</text>
</comment>
<feature type="signal peptide" evidence="6">
    <location>
        <begin position="1"/>
        <end position="26"/>
    </location>
</feature>
<evidence type="ECO:0000259" key="8">
    <source>
        <dbReference type="Pfam" id="PF07715"/>
    </source>
</evidence>
<keyword evidence="6" id="KW-0732">Signal</keyword>
<dbReference type="InterPro" id="IPR036942">
    <property type="entry name" value="Beta-barrel_TonB_sf"/>
</dbReference>
<accession>A0ABW0SV46</accession>
<dbReference type="Pfam" id="PF00593">
    <property type="entry name" value="TonB_dep_Rec_b-barrel"/>
    <property type="match status" value="1"/>
</dbReference>
<dbReference type="InterPro" id="IPR000531">
    <property type="entry name" value="Beta-barrel_TonB"/>
</dbReference>
<feature type="domain" description="TonB-dependent receptor plug" evidence="8">
    <location>
        <begin position="83"/>
        <end position="196"/>
    </location>
</feature>
<feature type="domain" description="TonB-dependent receptor-like beta-barrel" evidence="7">
    <location>
        <begin position="398"/>
        <end position="945"/>
    </location>
</feature>
<evidence type="ECO:0000256" key="5">
    <source>
        <dbReference type="SAM" id="MobiDB-lite"/>
    </source>
</evidence>
<keyword evidence="9" id="KW-0675">Receptor</keyword>
<dbReference type="Proteomes" id="UP001596111">
    <property type="component" value="Unassembled WGS sequence"/>
</dbReference>
<name>A0ABW0SV46_9GAMM</name>
<dbReference type="SUPFAM" id="SSF56935">
    <property type="entry name" value="Porins"/>
    <property type="match status" value="1"/>
</dbReference>
<dbReference type="RefSeq" id="WP_377325563.1">
    <property type="nucleotide sequence ID" value="NZ_JBHSNG010000005.1"/>
</dbReference>
<evidence type="ECO:0000256" key="4">
    <source>
        <dbReference type="RuleBase" id="RU003357"/>
    </source>
</evidence>
<gene>
    <name evidence="9" type="ORF">ACFPPB_06540</name>
</gene>
<evidence type="ECO:0000313" key="9">
    <source>
        <dbReference type="EMBL" id="MFC5580765.1"/>
    </source>
</evidence>
<dbReference type="Pfam" id="PF07715">
    <property type="entry name" value="Plug"/>
    <property type="match status" value="1"/>
</dbReference>
<evidence type="ECO:0000256" key="1">
    <source>
        <dbReference type="ARBA" id="ARBA00004442"/>
    </source>
</evidence>
<dbReference type="InterPro" id="IPR012910">
    <property type="entry name" value="Plug_dom"/>
</dbReference>
<feature type="chain" id="PRO_5045850019" evidence="6">
    <location>
        <begin position="27"/>
        <end position="984"/>
    </location>
</feature>
<evidence type="ECO:0000313" key="10">
    <source>
        <dbReference type="Proteomes" id="UP001596111"/>
    </source>
</evidence>
<feature type="compositionally biased region" description="Polar residues" evidence="5">
    <location>
        <begin position="29"/>
        <end position="55"/>
    </location>
</feature>
<comment type="similarity">
    <text evidence="4">Belongs to the TonB-dependent receptor family.</text>
</comment>
<dbReference type="Gene3D" id="2.170.130.10">
    <property type="entry name" value="TonB-dependent receptor, plug domain"/>
    <property type="match status" value="1"/>
</dbReference>
<organism evidence="9 10">
    <name type="scientific">Rhodanobacter terrae</name>
    <dbReference type="NCBI Taxonomy" id="418647"/>
    <lineage>
        <taxon>Bacteria</taxon>
        <taxon>Pseudomonadati</taxon>
        <taxon>Pseudomonadota</taxon>
        <taxon>Gammaproteobacteria</taxon>
        <taxon>Lysobacterales</taxon>
        <taxon>Rhodanobacteraceae</taxon>
        <taxon>Rhodanobacter</taxon>
    </lineage>
</organism>
<evidence type="ECO:0000256" key="3">
    <source>
        <dbReference type="ARBA" id="ARBA00023237"/>
    </source>
</evidence>
<comment type="subcellular location">
    <subcellularLocation>
        <location evidence="1 4">Cell outer membrane</location>
    </subcellularLocation>
</comment>
<keyword evidence="2 4" id="KW-0472">Membrane</keyword>
<evidence type="ECO:0000256" key="6">
    <source>
        <dbReference type="SAM" id="SignalP"/>
    </source>
</evidence>
<keyword evidence="4" id="KW-0798">TonB box</keyword>
<evidence type="ECO:0000256" key="2">
    <source>
        <dbReference type="ARBA" id="ARBA00023136"/>
    </source>
</evidence>